<dbReference type="EMBL" id="AVOT02002873">
    <property type="protein sequence ID" value="MBW0471817.1"/>
    <property type="molecule type" value="Genomic_DNA"/>
</dbReference>
<dbReference type="AlphaFoldDB" id="A0A9Q3BUN6"/>
<keyword evidence="3" id="KW-1185">Reference proteome</keyword>
<proteinExistence type="predicted"/>
<name>A0A9Q3BUN6_9BASI</name>
<feature type="region of interest" description="Disordered" evidence="1">
    <location>
        <begin position="1"/>
        <end position="75"/>
    </location>
</feature>
<accession>A0A9Q3BUN6</accession>
<evidence type="ECO:0000313" key="3">
    <source>
        <dbReference type="Proteomes" id="UP000765509"/>
    </source>
</evidence>
<organism evidence="2 3">
    <name type="scientific">Austropuccinia psidii MF-1</name>
    <dbReference type="NCBI Taxonomy" id="1389203"/>
    <lineage>
        <taxon>Eukaryota</taxon>
        <taxon>Fungi</taxon>
        <taxon>Dikarya</taxon>
        <taxon>Basidiomycota</taxon>
        <taxon>Pucciniomycotina</taxon>
        <taxon>Pucciniomycetes</taxon>
        <taxon>Pucciniales</taxon>
        <taxon>Sphaerophragmiaceae</taxon>
        <taxon>Austropuccinia</taxon>
    </lineage>
</organism>
<protein>
    <submittedName>
        <fullName evidence="2">Uncharacterized protein</fullName>
    </submittedName>
</protein>
<dbReference type="Proteomes" id="UP000765509">
    <property type="component" value="Unassembled WGS sequence"/>
</dbReference>
<feature type="compositionally biased region" description="Polar residues" evidence="1">
    <location>
        <begin position="66"/>
        <end position="75"/>
    </location>
</feature>
<evidence type="ECO:0000256" key="1">
    <source>
        <dbReference type="SAM" id="MobiDB-lite"/>
    </source>
</evidence>
<feature type="compositionally biased region" description="Acidic residues" evidence="1">
    <location>
        <begin position="40"/>
        <end position="51"/>
    </location>
</feature>
<sequence length="75" mass="7903">MERAAPSRNEGRGPRRSNSFLGVVGQFLGLSRTTFKGPCEDGEEEEEENSDGTEGVPAPMGASKSIEGSTLAQSD</sequence>
<comment type="caution">
    <text evidence="2">The sequence shown here is derived from an EMBL/GenBank/DDBJ whole genome shotgun (WGS) entry which is preliminary data.</text>
</comment>
<gene>
    <name evidence="2" type="ORF">O181_011532</name>
</gene>
<feature type="compositionally biased region" description="Basic and acidic residues" evidence="1">
    <location>
        <begin position="1"/>
        <end position="13"/>
    </location>
</feature>
<evidence type="ECO:0000313" key="2">
    <source>
        <dbReference type="EMBL" id="MBW0471817.1"/>
    </source>
</evidence>
<reference evidence="2" key="1">
    <citation type="submission" date="2021-03" db="EMBL/GenBank/DDBJ databases">
        <title>Draft genome sequence of rust myrtle Austropuccinia psidii MF-1, a brazilian biotype.</title>
        <authorList>
            <person name="Quecine M.C."/>
            <person name="Pachon D.M.R."/>
            <person name="Bonatelli M.L."/>
            <person name="Correr F.H."/>
            <person name="Franceschini L.M."/>
            <person name="Leite T.F."/>
            <person name="Margarido G.R.A."/>
            <person name="Almeida C.A."/>
            <person name="Ferrarezi J.A."/>
            <person name="Labate C.A."/>
        </authorList>
    </citation>
    <scope>NUCLEOTIDE SEQUENCE</scope>
    <source>
        <strain evidence="2">MF-1</strain>
    </source>
</reference>